<proteinExistence type="predicted"/>
<keyword evidence="4" id="KW-1185">Reference proteome</keyword>
<evidence type="ECO:0000259" key="2">
    <source>
        <dbReference type="Pfam" id="PF01738"/>
    </source>
</evidence>
<dbReference type="GO" id="GO:0016787">
    <property type="term" value="F:hydrolase activity"/>
    <property type="evidence" value="ECO:0007669"/>
    <property type="project" value="UniProtKB-KW"/>
</dbReference>
<organism evidence="3 4">
    <name type="scientific">Sphaerosporella brunnea</name>
    <dbReference type="NCBI Taxonomy" id="1250544"/>
    <lineage>
        <taxon>Eukaryota</taxon>
        <taxon>Fungi</taxon>
        <taxon>Dikarya</taxon>
        <taxon>Ascomycota</taxon>
        <taxon>Pezizomycotina</taxon>
        <taxon>Pezizomycetes</taxon>
        <taxon>Pezizales</taxon>
        <taxon>Pyronemataceae</taxon>
        <taxon>Sphaerosporella</taxon>
    </lineage>
</organism>
<evidence type="ECO:0000256" key="1">
    <source>
        <dbReference type="SAM" id="MobiDB-lite"/>
    </source>
</evidence>
<dbReference type="InterPro" id="IPR002925">
    <property type="entry name" value="Dienelactn_hydro"/>
</dbReference>
<dbReference type="InParanoid" id="A0A5J5ERZ5"/>
<dbReference type="SUPFAM" id="SSF53474">
    <property type="entry name" value="alpha/beta-Hydrolases"/>
    <property type="match status" value="1"/>
</dbReference>
<dbReference type="EMBL" id="VXIS01000139">
    <property type="protein sequence ID" value="KAA8901952.1"/>
    <property type="molecule type" value="Genomic_DNA"/>
</dbReference>
<dbReference type="Pfam" id="PF01738">
    <property type="entry name" value="DLH"/>
    <property type="match status" value="1"/>
</dbReference>
<feature type="compositionally biased region" description="Polar residues" evidence="1">
    <location>
        <begin position="17"/>
        <end position="32"/>
    </location>
</feature>
<keyword evidence="3" id="KW-0378">Hydrolase</keyword>
<gene>
    <name evidence="3" type="ORF">FN846DRAFT_956222</name>
</gene>
<evidence type="ECO:0000313" key="4">
    <source>
        <dbReference type="Proteomes" id="UP000326924"/>
    </source>
</evidence>
<dbReference type="PANTHER" id="PTHR17630:SF80">
    <property type="entry name" value="DIENELACTONE HYDROLASE DOMAIN-CONTAINING PROTEIN"/>
    <property type="match status" value="1"/>
</dbReference>
<dbReference type="InterPro" id="IPR029058">
    <property type="entry name" value="AB_hydrolase_fold"/>
</dbReference>
<feature type="domain" description="Dienelactone hydrolase" evidence="2">
    <location>
        <begin position="69"/>
        <end position="292"/>
    </location>
</feature>
<dbReference type="AlphaFoldDB" id="A0A5J5ERZ5"/>
<feature type="region of interest" description="Disordered" evidence="1">
    <location>
        <begin position="1"/>
        <end position="42"/>
    </location>
</feature>
<accession>A0A5J5ERZ5</accession>
<evidence type="ECO:0000313" key="3">
    <source>
        <dbReference type="EMBL" id="KAA8901952.1"/>
    </source>
</evidence>
<name>A0A5J5ERZ5_9PEZI</name>
<reference evidence="3 4" key="1">
    <citation type="submission" date="2019-09" db="EMBL/GenBank/DDBJ databases">
        <title>Draft genome of the ectomycorrhizal ascomycete Sphaerosporella brunnea.</title>
        <authorList>
            <consortium name="DOE Joint Genome Institute"/>
            <person name="Benucci G.M."/>
            <person name="Marozzi G."/>
            <person name="Antonielli L."/>
            <person name="Sanchez S."/>
            <person name="Marco P."/>
            <person name="Wang X."/>
            <person name="Falini L.B."/>
            <person name="Barry K."/>
            <person name="Haridas S."/>
            <person name="Lipzen A."/>
            <person name="Labutti K."/>
            <person name="Grigoriev I.V."/>
            <person name="Murat C."/>
            <person name="Martin F."/>
            <person name="Albertini E."/>
            <person name="Donnini D."/>
            <person name="Bonito G."/>
        </authorList>
    </citation>
    <scope>NUCLEOTIDE SEQUENCE [LARGE SCALE GENOMIC DNA]</scope>
    <source>
        <strain evidence="3 4">Sb_GMNB300</strain>
    </source>
</reference>
<comment type="caution">
    <text evidence="3">The sequence shown here is derived from an EMBL/GenBank/DDBJ whole genome shotgun (WGS) entry which is preliminary data.</text>
</comment>
<dbReference type="Proteomes" id="UP000326924">
    <property type="component" value="Unassembled WGS sequence"/>
</dbReference>
<sequence length="293" mass="32424">MVKAKESSLYASPAPDTPSSSLAMGDHCTNSPPLDPSERSSGEIVKLSETEVYISKPGNSESHGTCLLLLLTNGVGLHSVNNQVQADYFAKAGYFVAMPDLFHGDPAPNAASVTAEAEEDMNLLDQIKMKAVEGIKGFMIDMWLARHTPENTMPIIDSVLKEVQEKYGDKSYTISLGTYVVGYCFGGKYALRLAGTDKIVAAAVAHPTMTSKEDIEGVKQPITFACVEGDPHFPDDFREEARQFFKEHKLEHEMRVYKDVPHGFAVYGSYPDYHIKSSQEEAFEQFVQFLDRH</sequence>
<protein>
    <submittedName>
        <fullName evidence="3">Alpha/Beta hydrolase protein</fullName>
    </submittedName>
</protein>
<dbReference type="Gene3D" id="3.40.50.1820">
    <property type="entry name" value="alpha/beta hydrolase"/>
    <property type="match status" value="1"/>
</dbReference>
<dbReference type="OrthoDB" id="1393670at2759"/>
<dbReference type="PANTHER" id="PTHR17630">
    <property type="entry name" value="DIENELACTONE HYDROLASE"/>
    <property type="match status" value="1"/>
</dbReference>